<evidence type="ECO:0000313" key="1">
    <source>
        <dbReference type="EMBL" id="MFK9081942.1"/>
    </source>
</evidence>
<name>A0ACC7MTQ7_9PSED</name>
<proteinExistence type="predicted"/>
<protein>
    <submittedName>
        <fullName evidence="1">Uncharacterized protein</fullName>
    </submittedName>
</protein>
<evidence type="ECO:0000313" key="2">
    <source>
        <dbReference type="Proteomes" id="UP001622950"/>
    </source>
</evidence>
<dbReference type="EMBL" id="JBJHQE010000025">
    <property type="protein sequence ID" value="MFK9081942.1"/>
    <property type="molecule type" value="Genomic_DNA"/>
</dbReference>
<keyword evidence="2" id="KW-1185">Reference proteome</keyword>
<dbReference type="Proteomes" id="UP001622950">
    <property type="component" value="Unassembled WGS sequence"/>
</dbReference>
<sequence>MAKQSILLGTAPTGVGGDTPRTAFTKAQSNFDELYAADLANYKKNNVVGAVSQTSGVPTGAIIEQGTNANGSWTKFADGTMICSGFKDLGSQAFPAIGNLFYTGAFSGIAFPLIFVGLPKVNIGIISSGGLCWVSQGSTFATTSATSGFYVLSPAANSNGLTATYMAIGRWF</sequence>
<organism evidence="1 2">
    <name type="scientific">Pseudomonas neuropathica</name>
    <dbReference type="NCBI Taxonomy" id="2730425"/>
    <lineage>
        <taxon>Bacteria</taxon>
        <taxon>Pseudomonadati</taxon>
        <taxon>Pseudomonadota</taxon>
        <taxon>Gammaproteobacteria</taxon>
        <taxon>Pseudomonadales</taxon>
        <taxon>Pseudomonadaceae</taxon>
        <taxon>Pseudomonas</taxon>
    </lineage>
</organism>
<gene>
    <name evidence="1" type="ORF">ACJEBM_14785</name>
</gene>
<comment type="caution">
    <text evidence="1">The sequence shown here is derived from an EMBL/GenBank/DDBJ whole genome shotgun (WGS) entry which is preliminary data.</text>
</comment>
<accession>A0ACC7MTQ7</accession>
<reference evidence="1" key="1">
    <citation type="submission" date="2024-11" db="EMBL/GenBank/DDBJ databases">
        <authorList>
            <person name="Lucas J.A."/>
        </authorList>
    </citation>
    <scope>NUCLEOTIDE SEQUENCE</scope>
    <source>
        <strain evidence="1">Z 8.8</strain>
    </source>
</reference>